<keyword evidence="5" id="KW-0812">Transmembrane</keyword>
<dbReference type="eggNOG" id="COG1215">
    <property type="taxonomic scope" value="Bacteria"/>
</dbReference>
<dbReference type="PANTHER" id="PTHR43630">
    <property type="entry name" value="POLY-BETA-1,6-N-ACETYL-D-GLUCOSAMINE SYNTHASE"/>
    <property type="match status" value="1"/>
</dbReference>
<dbReference type="GO" id="GO:0016757">
    <property type="term" value="F:glycosyltransferase activity"/>
    <property type="evidence" value="ECO:0007669"/>
    <property type="project" value="UniProtKB-KW"/>
</dbReference>
<keyword evidence="2" id="KW-0328">Glycosyltransferase</keyword>
<feature type="transmembrane region" description="Helical" evidence="5">
    <location>
        <begin position="490"/>
        <end position="509"/>
    </location>
</feature>
<keyword evidence="7" id="KW-1185">Reference proteome</keyword>
<feature type="transmembrane region" description="Helical" evidence="5">
    <location>
        <begin position="410"/>
        <end position="437"/>
    </location>
</feature>
<keyword evidence="5" id="KW-0472">Membrane</keyword>
<reference evidence="6 7" key="1">
    <citation type="journal article" date="2014" name="Genome Announc.">
        <title>Draft Genome Sequence of Lutibaculum baratangense Strain AMV1T, Isolated from a Mud Volcano in Andamans, India.</title>
        <authorList>
            <person name="Singh A."/>
            <person name="Sreenivas A."/>
            <person name="Sathyanarayana Reddy G."/>
            <person name="Pinnaka A.K."/>
            <person name="Shivaji S."/>
        </authorList>
    </citation>
    <scope>NUCLEOTIDE SEQUENCE [LARGE SCALE GENOMIC DNA]</scope>
    <source>
        <strain evidence="6 7">AMV1</strain>
    </source>
</reference>
<sequence length="567" mass="62269">MRRRAPREAAAIGLMLLRSGPDGTAFAVNAESENLARVLHTLATRPFVGRSIVVVTARTYADAILRTDEERILAQACDGLAQSRPELSARGGLAGWQRTALLLVPLALAAGLIVSPIATASISLGLAALFFSSLVLFRLTAGLSTFGREAPALPDAALPIYTVLVPLYREARVVERLIVALSRLDYPRAKLDIKILVERDDAETRAEIGRQALPDHFEIVVVPPAEPRTKPKALNFGLTLRRGSLVCIFDAEDAPDPGQLRLAAATFAAHPEITCLQARLTMFNWRDNWLSRQFALEYAVLFELILPYLDRLALPLPLGGTSNHFQAEILERLGGWDAYNVTEDADLGIRLARGGHRCATIASTTWEEAPVTLEQWIPQRTRWLKGWMQTYVVHMRHPVRLLRELGLKRFLAFQLVIAGPGLSAVVHPASLAVVLLYTLRGDLLLGGEDWADVAFRWIAGGNLFAAYIASFILAAIALRRRPMGEMTLEIVTMPFYWLLVSAAALRALVQFFRAPFRWEKTEHGRDRSDGRLALPAEAPAVGGLGHEHGGTGQFAPPQPVEGEVRLG</sequence>
<comment type="similarity">
    <text evidence="1">Belongs to the glycosyltransferase 2 family.</text>
</comment>
<keyword evidence="5" id="KW-1133">Transmembrane helix</keyword>
<feature type="region of interest" description="Disordered" evidence="4">
    <location>
        <begin position="545"/>
        <end position="567"/>
    </location>
</feature>
<name>V4RSN7_9HYPH</name>
<evidence type="ECO:0008006" key="8">
    <source>
        <dbReference type="Google" id="ProtNLM"/>
    </source>
</evidence>
<feature type="transmembrane region" description="Helical" evidence="5">
    <location>
        <begin position="106"/>
        <end position="137"/>
    </location>
</feature>
<evidence type="ECO:0000256" key="4">
    <source>
        <dbReference type="SAM" id="MobiDB-lite"/>
    </source>
</evidence>
<evidence type="ECO:0000256" key="1">
    <source>
        <dbReference type="ARBA" id="ARBA00006739"/>
    </source>
</evidence>
<dbReference type="AlphaFoldDB" id="V4RSN7"/>
<dbReference type="Proteomes" id="UP000017819">
    <property type="component" value="Unassembled WGS sequence"/>
</dbReference>
<gene>
    <name evidence="6" type="ORF">N177_1004</name>
</gene>
<dbReference type="InterPro" id="IPR029044">
    <property type="entry name" value="Nucleotide-diphossugar_trans"/>
</dbReference>
<comment type="caution">
    <text evidence="6">The sequence shown here is derived from an EMBL/GenBank/DDBJ whole genome shotgun (WGS) entry which is preliminary data.</text>
</comment>
<accession>V4RSN7</accession>
<evidence type="ECO:0000256" key="3">
    <source>
        <dbReference type="ARBA" id="ARBA00022679"/>
    </source>
</evidence>
<dbReference type="EMBL" id="AWXZ01000016">
    <property type="protein sequence ID" value="ESR26145.1"/>
    <property type="molecule type" value="Genomic_DNA"/>
</dbReference>
<proteinExistence type="inferred from homology"/>
<dbReference type="CDD" id="cd06427">
    <property type="entry name" value="CESA_like_2"/>
    <property type="match status" value="1"/>
</dbReference>
<keyword evidence="3" id="KW-0808">Transferase</keyword>
<evidence type="ECO:0000313" key="7">
    <source>
        <dbReference type="Proteomes" id="UP000017819"/>
    </source>
</evidence>
<organism evidence="6 7">
    <name type="scientific">Lutibaculum baratangense AMV1</name>
    <dbReference type="NCBI Taxonomy" id="631454"/>
    <lineage>
        <taxon>Bacteria</taxon>
        <taxon>Pseudomonadati</taxon>
        <taxon>Pseudomonadota</taxon>
        <taxon>Alphaproteobacteria</taxon>
        <taxon>Hyphomicrobiales</taxon>
        <taxon>Tepidamorphaceae</taxon>
        <taxon>Lutibaculum</taxon>
    </lineage>
</organism>
<evidence type="ECO:0000256" key="2">
    <source>
        <dbReference type="ARBA" id="ARBA00022676"/>
    </source>
</evidence>
<evidence type="ECO:0000256" key="5">
    <source>
        <dbReference type="SAM" id="Phobius"/>
    </source>
</evidence>
<evidence type="ECO:0000313" key="6">
    <source>
        <dbReference type="EMBL" id="ESR26145.1"/>
    </source>
</evidence>
<dbReference type="Pfam" id="PF13641">
    <property type="entry name" value="Glyco_tranf_2_3"/>
    <property type="match status" value="1"/>
</dbReference>
<dbReference type="SUPFAM" id="SSF53448">
    <property type="entry name" value="Nucleotide-diphospho-sugar transferases"/>
    <property type="match status" value="1"/>
</dbReference>
<dbReference type="Gene3D" id="3.90.550.10">
    <property type="entry name" value="Spore Coat Polysaccharide Biosynthesis Protein SpsA, Chain A"/>
    <property type="match status" value="1"/>
</dbReference>
<dbReference type="STRING" id="631454.N177_1004"/>
<dbReference type="PANTHER" id="PTHR43630:SF1">
    <property type="entry name" value="POLY-BETA-1,6-N-ACETYL-D-GLUCOSAMINE SYNTHASE"/>
    <property type="match status" value="1"/>
</dbReference>
<protein>
    <recommendedName>
        <fullName evidence="8">Glycosyl transferase, group 2 family protein</fullName>
    </recommendedName>
</protein>
<feature type="transmembrane region" description="Helical" evidence="5">
    <location>
        <begin position="457"/>
        <end position="478"/>
    </location>
</feature>